<sequence length="392" mass="43105">MLLSLALWLQGLNPDWGFLRVFQYLTFRAVMAAMTALLIGLVLGPFVIRKLTELKIGQPIREYGVQAHLAKRGTPTMGGALILLSLGISTMLWFDWANRFVWIVMIVTLGFGAIGWVDDWRKVVLKDPEGMPSGQKYFWQSIIGLIAALYLAFNVSEVNTLRVIQLFIDWVASGFSADLPPKADLIVPFFKTVSYPLGVWGFIVLTYIVIVGTSNAVNLTDGLDGLAIMPVVMVSAALGIFAYVTGNAVFAKYLLLPHIPGAGELLIFCAAMSGAGLAFLWFNAYPAQVFMGDVGALALGGALGTIAVIVRQEIVLAFMGGVFVLEALSVMVQVSYFKYTKKKYGEGRRILLMAPLHHHFEKSGWKETQVVVRFWIITMLLCLLGLSSLKLR</sequence>
<gene>
    <name evidence="12" type="primary">mraY</name>
    <name evidence="15" type="ORF">DEH84_15425</name>
</gene>
<feature type="transmembrane region" description="Helical" evidence="12">
    <location>
        <begin position="265"/>
        <end position="282"/>
    </location>
</feature>
<evidence type="ECO:0000256" key="9">
    <source>
        <dbReference type="ARBA" id="ARBA00023136"/>
    </source>
</evidence>
<keyword evidence="6 12" id="KW-0133">Cell shape</keyword>
<evidence type="ECO:0000313" key="16">
    <source>
        <dbReference type="Proteomes" id="UP000244892"/>
    </source>
</evidence>
<dbReference type="Pfam" id="PF10555">
    <property type="entry name" value="MraY_sig1"/>
    <property type="match status" value="1"/>
</dbReference>
<evidence type="ECO:0000256" key="6">
    <source>
        <dbReference type="ARBA" id="ARBA00022960"/>
    </source>
</evidence>
<dbReference type="GO" id="GO:0005886">
    <property type="term" value="C:plasma membrane"/>
    <property type="evidence" value="ECO:0007669"/>
    <property type="project" value="UniProtKB-SubCell"/>
</dbReference>
<feature type="transmembrane region" description="Helical" evidence="12">
    <location>
        <begin position="226"/>
        <end position="245"/>
    </location>
</feature>
<feature type="transmembrane region" description="Helical" evidence="12">
    <location>
        <begin position="100"/>
        <end position="117"/>
    </location>
</feature>
<accession>A0A2U8FUB6</accession>
<evidence type="ECO:0000256" key="8">
    <source>
        <dbReference type="ARBA" id="ARBA00022989"/>
    </source>
</evidence>
<dbReference type="PROSITE" id="PS01347">
    <property type="entry name" value="MRAY_1"/>
    <property type="match status" value="1"/>
</dbReference>
<keyword evidence="12" id="KW-1003">Cell membrane</keyword>
<proteinExistence type="inferred from homology"/>
<feature type="binding site" evidence="14">
    <location>
        <position position="293"/>
    </location>
    <ligand>
        <name>Mg(2+)</name>
        <dbReference type="ChEBI" id="CHEBI:18420"/>
    </ligand>
</feature>
<dbReference type="GO" id="GO:0009252">
    <property type="term" value="P:peptidoglycan biosynthetic process"/>
    <property type="evidence" value="ECO:0007669"/>
    <property type="project" value="UniProtKB-UniRule"/>
</dbReference>
<feature type="binding site" evidence="14">
    <location>
        <position position="218"/>
    </location>
    <ligand>
        <name>Mg(2+)</name>
        <dbReference type="ChEBI" id="CHEBI:18420"/>
    </ligand>
</feature>
<dbReference type="OrthoDB" id="9805475at2"/>
<comment type="cofactor">
    <cofactor evidence="12 14">
        <name>Mg(2+)</name>
        <dbReference type="ChEBI" id="CHEBI:18420"/>
    </cofactor>
</comment>
<keyword evidence="16" id="KW-1185">Reference proteome</keyword>
<dbReference type="EMBL" id="CP029210">
    <property type="protein sequence ID" value="AWI54659.1"/>
    <property type="molecule type" value="Genomic_DNA"/>
</dbReference>
<keyword evidence="12 14" id="KW-0460">Magnesium</keyword>
<feature type="transmembrane region" description="Helical" evidence="12">
    <location>
        <begin position="137"/>
        <end position="153"/>
    </location>
</feature>
<dbReference type="RefSeq" id="WP_109037650.1">
    <property type="nucleotide sequence ID" value="NZ_CP029210.1"/>
</dbReference>
<dbReference type="UniPathway" id="UPA00219"/>
<keyword evidence="12 14" id="KW-0479">Metal-binding</keyword>
<dbReference type="GO" id="GO:0071555">
    <property type="term" value="P:cell wall organization"/>
    <property type="evidence" value="ECO:0007669"/>
    <property type="project" value="UniProtKB-KW"/>
</dbReference>
<evidence type="ECO:0000256" key="12">
    <source>
        <dbReference type="HAMAP-Rule" id="MF_00038"/>
    </source>
</evidence>
<dbReference type="PANTHER" id="PTHR22926:SF5">
    <property type="entry name" value="PHOSPHO-N-ACETYLMURAMOYL-PENTAPEPTIDE-TRANSFERASE HOMOLOG"/>
    <property type="match status" value="1"/>
</dbReference>
<dbReference type="InterPro" id="IPR000715">
    <property type="entry name" value="Glycosyl_transferase_4"/>
</dbReference>
<keyword evidence="10 12" id="KW-0131">Cell cycle</keyword>
<dbReference type="InterPro" id="IPR018480">
    <property type="entry name" value="PNAcMuramoyl-5peptid_Trfase_CS"/>
</dbReference>
<feature type="transmembrane region" description="Helical" evidence="12">
    <location>
        <begin position="197"/>
        <end position="219"/>
    </location>
</feature>
<evidence type="ECO:0000256" key="5">
    <source>
        <dbReference type="ARBA" id="ARBA00022692"/>
    </source>
</evidence>
<dbReference type="CDD" id="cd06852">
    <property type="entry name" value="GT_MraY"/>
    <property type="match status" value="1"/>
</dbReference>
<dbReference type="GO" id="GO:0046872">
    <property type="term" value="F:metal ion binding"/>
    <property type="evidence" value="ECO:0007669"/>
    <property type="project" value="UniProtKB-KW"/>
</dbReference>
<dbReference type="EC" id="2.7.8.13" evidence="12 13"/>
<feature type="transmembrane region" description="Helical" evidence="12">
    <location>
        <begin position="316"/>
        <end position="339"/>
    </location>
</feature>
<dbReference type="NCBIfam" id="TIGR00445">
    <property type="entry name" value="mraY"/>
    <property type="match status" value="1"/>
</dbReference>
<comment type="function">
    <text evidence="12">Catalyzes the initial step of the lipid cycle reactions in the biosynthesis of the cell wall peptidoglycan: transfers peptidoglycan precursor phospho-MurNAc-pentapeptide from UDP-MurNAc-pentapeptide onto the lipid carrier undecaprenyl phosphate, yielding undecaprenyl-pyrophosphoryl-MurNAc-pentapeptide, known as lipid I.</text>
</comment>
<dbReference type="AlphaFoldDB" id="A0A2U8FUB6"/>
<evidence type="ECO:0000256" key="10">
    <source>
        <dbReference type="ARBA" id="ARBA00023306"/>
    </source>
</evidence>
<dbReference type="GO" id="GO:0008963">
    <property type="term" value="F:phospho-N-acetylmuramoyl-pentapeptide-transferase activity"/>
    <property type="evidence" value="ECO:0007669"/>
    <property type="project" value="UniProtKB-UniRule"/>
</dbReference>
<dbReference type="GO" id="GO:0051301">
    <property type="term" value="P:cell division"/>
    <property type="evidence" value="ECO:0007669"/>
    <property type="project" value="UniProtKB-KW"/>
</dbReference>
<dbReference type="GO" id="GO:0051992">
    <property type="term" value="F:UDP-N-acetylmuramoyl-L-alanyl-D-glutamyl-meso-2,6-diaminopimelyl-D-alanyl-D-alanine:undecaprenyl-phosphate transferase activity"/>
    <property type="evidence" value="ECO:0007669"/>
    <property type="project" value="RHEA"/>
</dbReference>
<dbReference type="PANTHER" id="PTHR22926">
    <property type="entry name" value="PHOSPHO-N-ACETYLMURAMOYL-PENTAPEPTIDE-TRANSFERASE"/>
    <property type="match status" value="1"/>
</dbReference>
<dbReference type="HAMAP" id="MF_00038">
    <property type="entry name" value="MraY"/>
    <property type="match status" value="1"/>
</dbReference>
<dbReference type="Proteomes" id="UP000244892">
    <property type="component" value="Chromosome"/>
</dbReference>
<keyword evidence="8 12" id="KW-1133">Transmembrane helix</keyword>
<keyword evidence="4 12" id="KW-0808">Transferase</keyword>
<evidence type="ECO:0000256" key="1">
    <source>
        <dbReference type="ARBA" id="ARBA00004141"/>
    </source>
</evidence>
<evidence type="ECO:0000256" key="7">
    <source>
        <dbReference type="ARBA" id="ARBA00022984"/>
    </source>
</evidence>
<keyword evidence="7 12" id="KW-0573">Peptidoglycan synthesis</keyword>
<feature type="transmembrane region" description="Helical" evidence="12">
    <location>
        <begin position="370"/>
        <end position="389"/>
    </location>
</feature>
<evidence type="ECO:0000256" key="3">
    <source>
        <dbReference type="ARBA" id="ARBA00022618"/>
    </source>
</evidence>
<dbReference type="Pfam" id="PF00953">
    <property type="entry name" value="Glycos_transf_4"/>
    <property type="match status" value="1"/>
</dbReference>
<comment type="pathway">
    <text evidence="12">Cell wall biogenesis; peptidoglycan biosynthesis.</text>
</comment>
<keyword evidence="3 12" id="KW-0132">Cell division</keyword>
<comment type="similarity">
    <text evidence="2 12">Belongs to the glycosyltransferase 4 family. MraY subfamily.</text>
</comment>
<evidence type="ECO:0000256" key="13">
    <source>
        <dbReference type="NCBIfam" id="TIGR00445"/>
    </source>
</evidence>
<dbReference type="KEGG" id="aon:DEH84_15425"/>
<reference evidence="15 16" key="1">
    <citation type="submission" date="2018-05" db="EMBL/GenBank/DDBJ databases">
        <title>complete genome sequence of Aquabacterium olei NBRC 110486.</title>
        <authorList>
            <person name="Tang B."/>
            <person name="Chang J."/>
            <person name="Zhang L."/>
            <person name="Yang H."/>
        </authorList>
    </citation>
    <scope>NUCLEOTIDE SEQUENCE [LARGE SCALE GENOMIC DNA]</scope>
    <source>
        <strain evidence="15 16">NBRC 110486</strain>
    </source>
</reference>
<evidence type="ECO:0000256" key="2">
    <source>
        <dbReference type="ARBA" id="ARBA00005583"/>
    </source>
</evidence>
<evidence type="ECO:0000256" key="11">
    <source>
        <dbReference type="ARBA" id="ARBA00023316"/>
    </source>
</evidence>
<comment type="catalytic activity">
    <reaction evidence="12">
        <text>UDP-N-acetyl-alpha-D-muramoyl-L-alanyl-gamma-D-glutamyl-meso-2,6-diaminopimeloyl-D-alanyl-D-alanine + di-trans,octa-cis-undecaprenyl phosphate = di-trans,octa-cis-undecaprenyl diphospho-N-acetyl-alpha-D-muramoyl-L-alanyl-D-glutamyl-meso-2,6-diaminopimeloyl-D-alanyl-D-alanine + UMP</text>
        <dbReference type="Rhea" id="RHEA:28386"/>
        <dbReference type="ChEBI" id="CHEBI:57865"/>
        <dbReference type="ChEBI" id="CHEBI:60392"/>
        <dbReference type="ChEBI" id="CHEBI:61386"/>
        <dbReference type="ChEBI" id="CHEBI:61387"/>
        <dbReference type="EC" id="2.7.8.13"/>
    </reaction>
</comment>
<name>A0A2U8FUB6_9BURK</name>
<feature type="transmembrane region" description="Helical" evidence="12">
    <location>
        <begin position="289"/>
        <end position="310"/>
    </location>
</feature>
<dbReference type="GO" id="GO:0008360">
    <property type="term" value="P:regulation of cell shape"/>
    <property type="evidence" value="ECO:0007669"/>
    <property type="project" value="UniProtKB-KW"/>
</dbReference>
<protein>
    <recommendedName>
        <fullName evidence="12 13">Phospho-N-acetylmuramoyl-pentapeptide-transferase</fullName>
        <ecNumber evidence="12 13">2.7.8.13</ecNumber>
    </recommendedName>
    <alternativeName>
        <fullName evidence="12">UDP-MurNAc-pentapeptide phosphotransferase</fullName>
    </alternativeName>
</protein>
<evidence type="ECO:0000256" key="14">
    <source>
        <dbReference type="PIRSR" id="PIRSR600715-1"/>
    </source>
</evidence>
<keyword evidence="5 12" id="KW-0812">Transmembrane</keyword>
<comment type="subcellular location">
    <subcellularLocation>
        <location evidence="12">Cell membrane</location>
        <topology evidence="12">Multi-pass membrane protein</topology>
    </subcellularLocation>
    <subcellularLocation>
        <location evidence="1">Membrane</location>
        <topology evidence="1">Multi-pass membrane protein</topology>
    </subcellularLocation>
</comment>
<keyword evidence="9 12" id="KW-0472">Membrane</keyword>
<dbReference type="InterPro" id="IPR003524">
    <property type="entry name" value="PNAcMuramoyl-5peptid_Trfase"/>
</dbReference>
<feature type="transmembrane region" description="Helical" evidence="12">
    <location>
        <begin position="24"/>
        <end position="48"/>
    </location>
</feature>
<evidence type="ECO:0000256" key="4">
    <source>
        <dbReference type="ARBA" id="ARBA00022679"/>
    </source>
</evidence>
<keyword evidence="11 12" id="KW-0961">Cell wall biogenesis/degradation</keyword>
<organism evidence="15 16">
    <name type="scientific">Aquabacterium olei</name>
    <dbReference type="NCBI Taxonomy" id="1296669"/>
    <lineage>
        <taxon>Bacteria</taxon>
        <taxon>Pseudomonadati</taxon>
        <taxon>Pseudomonadota</taxon>
        <taxon>Betaproteobacteria</taxon>
        <taxon>Burkholderiales</taxon>
        <taxon>Aquabacterium</taxon>
    </lineage>
</organism>
<evidence type="ECO:0000313" key="15">
    <source>
        <dbReference type="EMBL" id="AWI54659.1"/>
    </source>
</evidence>
<dbReference type="PROSITE" id="PS01348">
    <property type="entry name" value="MRAY_2"/>
    <property type="match status" value="1"/>
</dbReference>